<reference evidence="3" key="2">
    <citation type="submission" date="2015-08" db="UniProtKB">
        <authorList>
            <consortium name="WormBaseParasite"/>
        </authorList>
    </citation>
    <scope>IDENTIFICATION</scope>
</reference>
<organism evidence="2 3">
    <name type="scientific">Strongyloides venezuelensis</name>
    <name type="common">Threadworm</name>
    <dbReference type="NCBI Taxonomy" id="75913"/>
    <lineage>
        <taxon>Eukaryota</taxon>
        <taxon>Metazoa</taxon>
        <taxon>Ecdysozoa</taxon>
        <taxon>Nematoda</taxon>
        <taxon>Chromadorea</taxon>
        <taxon>Rhabditida</taxon>
        <taxon>Tylenchina</taxon>
        <taxon>Panagrolaimomorpha</taxon>
        <taxon>Strongyloidoidea</taxon>
        <taxon>Strongyloididae</taxon>
        <taxon>Strongyloides</taxon>
    </lineage>
</organism>
<accession>A0A0K0FU25</accession>
<sequence length="253" mass="28030">MHIIIYIYNFITLTLISSIIGTPSLTNYNVDNKSASRPEVLHYKPLSEAHVVKEIATEPVVNPDDGDLSMYRFVNPSQLPKGAMLVAAEDDPTNEESGDSFVINMSPMEMVNDPNEKSKFSNSKPIGEVPKIQYNSEGQINANSKTVFGGNNAVINPASYFLQGGNFDKITKPNCQMVGCDGPYPEDLMNHILEPFTEMSEENIPQTCKQHFVSLNSCVNNKGYSIGMICTICCECTGEFETEMKKTIGYKQN</sequence>
<dbReference type="AlphaFoldDB" id="A0A0K0FU25"/>
<protein>
    <submittedName>
        <fullName evidence="3">Uncharacterized protein</fullName>
    </submittedName>
</protein>
<name>A0A0K0FU25_STRVS</name>
<evidence type="ECO:0000256" key="1">
    <source>
        <dbReference type="SAM" id="SignalP"/>
    </source>
</evidence>
<evidence type="ECO:0000313" key="3">
    <source>
        <dbReference type="WBParaSite" id="SVE_1583700.1"/>
    </source>
</evidence>
<reference evidence="2" key="1">
    <citation type="submission" date="2014-07" db="EMBL/GenBank/DDBJ databases">
        <authorList>
            <person name="Martin A.A"/>
            <person name="De Silva N."/>
        </authorList>
    </citation>
    <scope>NUCLEOTIDE SEQUENCE</scope>
</reference>
<feature type="signal peptide" evidence="1">
    <location>
        <begin position="1"/>
        <end position="21"/>
    </location>
</feature>
<dbReference type="Proteomes" id="UP000035680">
    <property type="component" value="Unassembled WGS sequence"/>
</dbReference>
<evidence type="ECO:0000313" key="2">
    <source>
        <dbReference type="Proteomes" id="UP000035680"/>
    </source>
</evidence>
<dbReference type="WBParaSite" id="SVE_1583700.1">
    <property type="protein sequence ID" value="SVE_1583700.1"/>
    <property type="gene ID" value="SVE_1583700"/>
</dbReference>
<keyword evidence="2" id="KW-1185">Reference proteome</keyword>
<feature type="chain" id="PRO_5005330401" evidence="1">
    <location>
        <begin position="22"/>
        <end position="253"/>
    </location>
</feature>
<proteinExistence type="predicted"/>
<keyword evidence="1" id="KW-0732">Signal</keyword>